<dbReference type="EMBL" id="CP003280">
    <property type="protein sequence ID" value="AFL80187.1"/>
    <property type="molecule type" value="Genomic_DNA"/>
</dbReference>
<dbReference type="InterPro" id="IPR026461">
    <property type="entry name" value="Trfase_2_rSAM/seldom_assoc"/>
</dbReference>
<dbReference type="Proteomes" id="UP000006049">
    <property type="component" value="Chromosome"/>
</dbReference>
<feature type="domain" description="Glycosyltransferase 2-like" evidence="6">
    <location>
        <begin position="3"/>
        <end position="139"/>
    </location>
</feature>
<keyword evidence="2" id="KW-1003">Cell membrane</keyword>
<dbReference type="HOGENOM" id="CLU_025996_17_3_10"/>
<dbReference type="PANTHER" id="PTHR43646:SF2">
    <property type="entry name" value="GLYCOSYLTRANSFERASE 2-LIKE DOMAIN-CONTAINING PROTEIN"/>
    <property type="match status" value="1"/>
</dbReference>
<protein>
    <submittedName>
        <fullName evidence="7">Glycosyl transferase</fullName>
    </submittedName>
</protein>
<evidence type="ECO:0000256" key="3">
    <source>
        <dbReference type="ARBA" id="ARBA00022676"/>
    </source>
</evidence>
<dbReference type="PANTHER" id="PTHR43646">
    <property type="entry name" value="GLYCOSYLTRANSFERASE"/>
    <property type="match status" value="1"/>
</dbReference>
<reference evidence="7 8" key="1">
    <citation type="submission" date="2012-06" db="EMBL/GenBank/DDBJ databases">
        <title>The complete genome of Aequorivita sublithincola DSM 14238.</title>
        <authorList>
            <consortium name="US DOE Joint Genome Institute (JGI-PGF)"/>
            <person name="Lucas S."/>
            <person name="Copeland A."/>
            <person name="Lapidus A."/>
            <person name="Goodwin L."/>
            <person name="Pitluck S."/>
            <person name="Peters L."/>
            <person name="Munk A.C.C."/>
            <person name="Kyrpides N."/>
            <person name="Mavromatis K."/>
            <person name="Pagani I."/>
            <person name="Ivanova N."/>
            <person name="Ovchinnikova G."/>
            <person name="Zeytun A."/>
            <person name="Detter J.C."/>
            <person name="Han C."/>
            <person name="Land M."/>
            <person name="Hauser L."/>
            <person name="Markowitz V."/>
            <person name="Cheng J.-F."/>
            <person name="Hugenholtz P."/>
            <person name="Woyke T."/>
            <person name="Wu D."/>
            <person name="Tindall B."/>
            <person name="Faehnrich R."/>
            <person name="Brambilla E."/>
            <person name="Klenk H.-P."/>
            <person name="Eisen J.A."/>
        </authorList>
    </citation>
    <scope>NUCLEOTIDE SEQUENCE [LARGE SCALE GENOMIC DNA]</scope>
    <source>
        <strain evidence="8">DSM 14238 / LMG 21431 / ACAM 643 / 9-3</strain>
    </source>
</reference>
<keyword evidence="8" id="KW-1185">Reference proteome</keyword>
<gene>
    <name evidence="7" type="ordered locus">Aeqsu_0679</name>
</gene>
<sequence>MLSIIIPVLNEAETIEKLLSHLSENLSGKNSAEIILVDGGSTDNTKELITDFAKSASSPVRFLKPDRAFSIQVISSEKGRAKQMNKGATEASGEILYFLHADSFPPKNFDSYIISEVEKGNPAGCFRMKFDHTHWWLQLAGWLTQFSWRASRGGDQSQFITKQLFNEIGGFDETFIIYEDNILINELYERKKFVVIQQWLTTSARLYKQKGIWTLQYHFLIIYVKKWFGADADELYNYYLNHIKISKKETSHKVSSRKALSEKQV</sequence>
<dbReference type="InterPro" id="IPR029044">
    <property type="entry name" value="Nucleotide-diphossugar_trans"/>
</dbReference>
<keyword evidence="4 7" id="KW-0808">Transferase</keyword>
<comment type="subcellular location">
    <subcellularLocation>
        <location evidence="1">Cell membrane</location>
    </subcellularLocation>
</comment>
<organism evidence="7 8">
    <name type="scientific">Aequorivita sublithincola (strain DSM 14238 / LMG 21431 / ACAM 643 / 9-3)</name>
    <dbReference type="NCBI Taxonomy" id="746697"/>
    <lineage>
        <taxon>Bacteria</taxon>
        <taxon>Pseudomonadati</taxon>
        <taxon>Bacteroidota</taxon>
        <taxon>Flavobacteriia</taxon>
        <taxon>Flavobacteriales</taxon>
        <taxon>Flavobacteriaceae</taxon>
        <taxon>Aequorivita</taxon>
    </lineage>
</organism>
<proteinExistence type="predicted"/>
<evidence type="ECO:0000256" key="5">
    <source>
        <dbReference type="ARBA" id="ARBA00023136"/>
    </source>
</evidence>
<dbReference type="KEGG" id="asl:Aeqsu_0679"/>
<dbReference type="eggNOG" id="COG1215">
    <property type="taxonomic scope" value="Bacteria"/>
</dbReference>
<dbReference type="PATRIC" id="fig|746697.3.peg.677"/>
<keyword evidence="3" id="KW-0328">Glycosyltransferase</keyword>
<evidence type="ECO:0000313" key="8">
    <source>
        <dbReference type="Proteomes" id="UP000006049"/>
    </source>
</evidence>
<evidence type="ECO:0000256" key="4">
    <source>
        <dbReference type="ARBA" id="ARBA00022679"/>
    </source>
</evidence>
<evidence type="ECO:0000256" key="1">
    <source>
        <dbReference type="ARBA" id="ARBA00004236"/>
    </source>
</evidence>
<dbReference type="STRING" id="746697.Aeqsu_0679"/>
<dbReference type="CDD" id="cd02522">
    <property type="entry name" value="GT_2_like_a"/>
    <property type="match status" value="1"/>
</dbReference>
<evidence type="ECO:0000259" key="6">
    <source>
        <dbReference type="Pfam" id="PF00535"/>
    </source>
</evidence>
<dbReference type="Gene3D" id="3.90.550.10">
    <property type="entry name" value="Spore Coat Polysaccharide Biosynthesis Protein SpsA, Chain A"/>
    <property type="match status" value="1"/>
</dbReference>
<dbReference type="GO" id="GO:0016757">
    <property type="term" value="F:glycosyltransferase activity"/>
    <property type="evidence" value="ECO:0007669"/>
    <property type="project" value="UniProtKB-KW"/>
</dbReference>
<dbReference type="GO" id="GO:0005886">
    <property type="term" value="C:plasma membrane"/>
    <property type="evidence" value="ECO:0007669"/>
    <property type="project" value="UniProtKB-SubCell"/>
</dbReference>
<accession>I3YT69</accession>
<dbReference type="NCBIfam" id="TIGR04283">
    <property type="entry name" value="glyco_like_mftF"/>
    <property type="match status" value="1"/>
</dbReference>
<dbReference type="AlphaFoldDB" id="I3YT69"/>
<name>I3YT69_AEQSU</name>
<dbReference type="SUPFAM" id="SSF53448">
    <property type="entry name" value="Nucleotide-diphospho-sugar transferases"/>
    <property type="match status" value="1"/>
</dbReference>
<dbReference type="RefSeq" id="WP_014781445.1">
    <property type="nucleotide sequence ID" value="NC_018013.1"/>
</dbReference>
<dbReference type="Pfam" id="PF00535">
    <property type="entry name" value="Glycos_transf_2"/>
    <property type="match status" value="1"/>
</dbReference>
<keyword evidence="5" id="KW-0472">Membrane</keyword>
<evidence type="ECO:0000313" key="7">
    <source>
        <dbReference type="EMBL" id="AFL80187.1"/>
    </source>
</evidence>
<evidence type="ECO:0000256" key="2">
    <source>
        <dbReference type="ARBA" id="ARBA00022475"/>
    </source>
</evidence>
<dbReference type="InterPro" id="IPR001173">
    <property type="entry name" value="Glyco_trans_2-like"/>
</dbReference>
<dbReference type="OrthoDB" id="9810303at2"/>